<dbReference type="GO" id="GO:0016787">
    <property type="term" value="F:hydrolase activity"/>
    <property type="evidence" value="ECO:0007669"/>
    <property type="project" value="UniProtKB-KW"/>
</dbReference>
<keyword evidence="5" id="KW-1185">Reference proteome</keyword>
<reference evidence="4" key="1">
    <citation type="submission" date="2018-01" db="EMBL/GenBank/DDBJ databases">
        <authorList>
            <person name="Mao J.F."/>
        </authorList>
    </citation>
    <scope>NUCLEOTIDE SEQUENCE</scope>
    <source>
        <strain evidence="4">Huo1</strain>
        <tissue evidence="4">Leaf</tissue>
    </source>
</reference>
<sequence length="100" mass="11050">MSHNQLLEQNIFQLNSEAASPIFTYLDLYTSFLSALGDVPNRLKPCCSGECGGVDKNGKKKYVVCGDLSRSIFWDSIHPSDSGWAAVFSTLRKSMQTNLV</sequence>
<dbReference type="Gene3D" id="3.40.50.1110">
    <property type="entry name" value="SGNH hydrolase"/>
    <property type="match status" value="1"/>
</dbReference>
<dbReference type="AlphaFoldDB" id="A0A8X8VWC5"/>
<evidence type="ECO:0000256" key="1">
    <source>
        <dbReference type="ARBA" id="ARBA00022801"/>
    </source>
</evidence>
<dbReference type="PANTHER" id="PTHR46020">
    <property type="entry name" value="OSJNBB0059K02.9 PROTEIN"/>
    <property type="match status" value="1"/>
</dbReference>
<evidence type="ECO:0000313" key="5">
    <source>
        <dbReference type="Proteomes" id="UP000298416"/>
    </source>
</evidence>
<dbReference type="Proteomes" id="UP000298416">
    <property type="component" value="Unassembled WGS sequence"/>
</dbReference>
<organism evidence="4">
    <name type="scientific">Salvia splendens</name>
    <name type="common">Scarlet sage</name>
    <dbReference type="NCBI Taxonomy" id="180675"/>
    <lineage>
        <taxon>Eukaryota</taxon>
        <taxon>Viridiplantae</taxon>
        <taxon>Streptophyta</taxon>
        <taxon>Embryophyta</taxon>
        <taxon>Tracheophyta</taxon>
        <taxon>Spermatophyta</taxon>
        <taxon>Magnoliopsida</taxon>
        <taxon>eudicotyledons</taxon>
        <taxon>Gunneridae</taxon>
        <taxon>Pentapetalae</taxon>
        <taxon>asterids</taxon>
        <taxon>lamiids</taxon>
        <taxon>Lamiales</taxon>
        <taxon>Lamiaceae</taxon>
        <taxon>Nepetoideae</taxon>
        <taxon>Mentheae</taxon>
        <taxon>Salviinae</taxon>
        <taxon>Salvia</taxon>
        <taxon>Salvia subgen. Calosphace</taxon>
        <taxon>core Calosphace</taxon>
    </lineage>
</organism>
<reference evidence="4" key="2">
    <citation type="submission" date="2020-08" db="EMBL/GenBank/DDBJ databases">
        <title>Plant Genome Project.</title>
        <authorList>
            <person name="Zhang R.-G."/>
        </authorList>
    </citation>
    <scope>NUCLEOTIDE SEQUENCE</scope>
    <source>
        <strain evidence="4">Huo1</strain>
        <tissue evidence="4">Leaf</tissue>
    </source>
</reference>
<keyword evidence="3" id="KW-0443">Lipid metabolism</keyword>
<comment type="caution">
    <text evidence="4">The sequence shown here is derived from an EMBL/GenBank/DDBJ whole genome shotgun (WGS) entry which is preliminary data.</text>
</comment>
<evidence type="ECO:0000256" key="3">
    <source>
        <dbReference type="ARBA" id="ARBA00023098"/>
    </source>
</evidence>
<name>A0A8X8VWC5_SALSN</name>
<dbReference type="EMBL" id="PNBA02000477">
    <property type="protein sequence ID" value="KAG6383632.1"/>
    <property type="molecule type" value="Genomic_DNA"/>
</dbReference>
<accession>A0A8X8VWC5</accession>
<dbReference type="InterPro" id="IPR036514">
    <property type="entry name" value="SGNH_hydro_sf"/>
</dbReference>
<proteinExistence type="predicted"/>
<keyword evidence="2" id="KW-0442">Lipid degradation</keyword>
<evidence type="ECO:0000256" key="2">
    <source>
        <dbReference type="ARBA" id="ARBA00022963"/>
    </source>
</evidence>
<dbReference type="PANTHER" id="PTHR46020:SF4">
    <property type="entry name" value="OS04G0650200 PROTEIN"/>
    <property type="match status" value="1"/>
</dbReference>
<gene>
    <name evidence="4" type="ORF">SASPL_156608</name>
</gene>
<dbReference type="GO" id="GO:0016042">
    <property type="term" value="P:lipid catabolic process"/>
    <property type="evidence" value="ECO:0007669"/>
    <property type="project" value="UniProtKB-KW"/>
</dbReference>
<keyword evidence="1" id="KW-0378">Hydrolase</keyword>
<evidence type="ECO:0000313" key="4">
    <source>
        <dbReference type="EMBL" id="KAG6383632.1"/>
    </source>
</evidence>
<protein>
    <submittedName>
        <fullName evidence="4">Uncharacterized protein</fullName>
    </submittedName>
</protein>